<evidence type="ECO:0000259" key="6">
    <source>
        <dbReference type="Pfam" id="PF01343"/>
    </source>
</evidence>
<dbReference type="SUPFAM" id="SSF52096">
    <property type="entry name" value="ClpP/crotonase"/>
    <property type="match status" value="1"/>
</dbReference>
<keyword evidence="2" id="KW-0645">Protease</keyword>
<name>A0AAW4PZP6_9EURY</name>
<protein>
    <submittedName>
        <fullName evidence="7">S49 family peptidase</fullName>
    </submittedName>
</protein>
<evidence type="ECO:0000256" key="4">
    <source>
        <dbReference type="ARBA" id="ARBA00022825"/>
    </source>
</evidence>
<reference evidence="7 8" key="1">
    <citation type="submission" date="2021-06" db="EMBL/GenBank/DDBJ databases">
        <title>Halomicroarcula sp. a new haloarchaeum isolated from saline soil.</title>
        <authorList>
            <person name="Duran-Viseras A."/>
            <person name="Sanchez-Porro C."/>
            <person name="Ventosa A."/>
        </authorList>
    </citation>
    <scope>NUCLEOTIDE SEQUENCE [LARGE SCALE GENOMIC DNA]</scope>
    <source>
        <strain evidence="7 8">F13</strain>
    </source>
</reference>
<evidence type="ECO:0000256" key="2">
    <source>
        <dbReference type="ARBA" id="ARBA00022670"/>
    </source>
</evidence>
<dbReference type="Pfam" id="PF01343">
    <property type="entry name" value="Peptidase_S49"/>
    <property type="match status" value="1"/>
</dbReference>
<gene>
    <name evidence="7" type="ORF">EGH21_21995</name>
</gene>
<proteinExistence type="inferred from homology"/>
<organism evidence="7 8">
    <name type="scientific">Haloarcula rubra</name>
    <dbReference type="NCBI Taxonomy" id="2487747"/>
    <lineage>
        <taxon>Archaea</taxon>
        <taxon>Methanobacteriati</taxon>
        <taxon>Methanobacteriota</taxon>
        <taxon>Stenosarchaea group</taxon>
        <taxon>Halobacteria</taxon>
        <taxon>Halobacteriales</taxon>
        <taxon>Haloarculaceae</taxon>
        <taxon>Haloarcula</taxon>
    </lineage>
</organism>
<dbReference type="PANTHER" id="PTHR42987">
    <property type="entry name" value="PEPTIDASE S49"/>
    <property type="match status" value="1"/>
</dbReference>
<evidence type="ECO:0000313" key="8">
    <source>
        <dbReference type="Proteomes" id="UP001430377"/>
    </source>
</evidence>
<dbReference type="EMBL" id="RKLR01000018">
    <property type="protein sequence ID" value="MBX0325693.1"/>
    <property type="molecule type" value="Genomic_DNA"/>
</dbReference>
<keyword evidence="5" id="KW-0472">Membrane</keyword>
<dbReference type="AlphaFoldDB" id="A0AAW4PZP6"/>
<keyword evidence="4" id="KW-0720">Serine protease</keyword>
<evidence type="ECO:0000256" key="5">
    <source>
        <dbReference type="SAM" id="Phobius"/>
    </source>
</evidence>
<comment type="caution">
    <text evidence="7">The sequence shown here is derived from an EMBL/GenBank/DDBJ whole genome shotgun (WGS) entry which is preliminary data.</text>
</comment>
<sequence length="314" mass="33377">MKLSPATTAAYVVVVTAAVVTAVVLGPVVWDVTASAGGDREHVAVVTLRGGTTDANVAAVTQRLRQIRGNDSVAAVVLRIDSPGGPVDASEEFYLAVNRTASEMPVVAYVEGTAASGGYFGISPADEIVVKPSSNVGSIGVIVQAPRSAIEDTARQQEQFVRSGPDKAQISIDSLRQDIETLQRAFVGTVLRHRGDELTLSRSEVASGRTYLGTRAVQNGFADRIGDVGTAIERAAALSPDIEGDQYDVVYADTQRPVQVFVLGGSVERVEGDVVYVDRPDDTREQEFQRPVEYYAVWGVPAGNASDGEVYVYD</sequence>
<evidence type="ECO:0000313" key="7">
    <source>
        <dbReference type="EMBL" id="MBX0325693.1"/>
    </source>
</evidence>
<dbReference type="InterPro" id="IPR002142">
    <property type="entry name" value="Peptidase_S49"/>
</dbReference>
<dbReference type="Proteomes" id="UP001430377">
    <property type="component" value="Unassembled WGS sequence"/>
</dbReference>
<keyword evidence="8" id="KW-1185">Reference proteome</keyword>
<evidence type="ECO:0000256" key="1">
    <source>
        <dbReference type="ARBA" id="ARBA00008683"/>
    </source>
</evidence>
<dbReference type="PANTHER" id="PTHR42987:SF4">
    <property type="entry name" value="PROTEASE SOHB-RELATED"/>
    <property type="match status" value="1"/>
</dbReference>
<dbReference type="Gene3D" id="3.90.226.10">
    <property type="entry name" value="2-enoyl-CoA Hydratase, Chain A, domain 1"/>
    <property type="match status" value="1"/>
</dbReference>
<dbReference type="InterPro" id="IPR047272">
    <property type="entry name" value="S49_SppA_C"/>
</dbReference>
<feature type="domain" description="Peptidase S49" evidence="6">
    <location>
        <begin position="100"/>
        <end position="238"/>
    </location>
</feature>
<keyword evidence="5" id="KW-1133">Transmembrane helix</keyword>
<dbReference type="GO" id="GO:0008236">
    <property type="term" value="F:serine-type peptidase activity"/>
    <property type="evidence" value="ECO:0007669"/>
    <property type="project" value="UniProtKB-KW"/>
</dbReference>
<dbReference type="InterPro" id="IPR029045">
    <property type="entry name" value="ClpP/crotonase-like_dom_sf"/>
</dbReference>
<keyword evidence="3" id="KW-0378">Hydrolase</keyword>
<dbReference type="CDD" id="cd07023">
    <property type="entry name" value="S49_Sppa_N_C"/>
    <property type="match status" value="1"/>
</dbReference>
<feature type="transmembrane region" description="Helical" evidence="5">
    <location>
        <begin position="9"/>
        <end position="30"/>
    </location>
</feature>
<keyword evidence="5" id="KW-0812">Transmembrane</keyword>
<dbReference type="GO" id="GO:0006508">
    <property type="term" value="P:proteolysis"/>
    <property type="evidence" value="ECO:0007669"/>
    <property type="project" value="UniProtKB-KW"/>
</dbReference>
<comment type="similarity">
    <text evidence="1">Belongs to the peptidase S49 family.</text>
</comment>
<evidence type="ECO:0000256" key="3">
    <source>
        <dbReference type="ARBA" id="ARBA00022801"/>
    </source>
</evidence>
<accession>A0AAW4PZP6</accession>
<dbReference type="RefSeq" id="WP_220620556.1">
    <property type="nucleotide sequence ID" value="NZ_RKLR01000018.1"/>
</dbReference>